<evidence type="ECO:0000313" key="2">
    <source>
        <dbReference type="EMBL" id="UNZ03064.1"/>
    </source>
</evidence>
<protein>
    <submittedName>
        <fullName evidence="2">Antibiotic biosynthesis monooxygenase</fullName>
    </submittedName>
</protein>
<evidence type="ECO:0000313" key="3">
    <source>
        <dbReference type="Proteomes" id="UP000829494"/>
    </source>
</evidence>
<dbReference type="GO" id="GO:0004497">
    <property type="term" value="F:monooxygenase activity"/>
    <property type="evidence" value="ECO:0007669"/>
    <property type="project" value="UniProtKB-KW"/>
</dbReference>
<name>A0ABY3YZC3_STRRM</name>
<keyword evidence="2" id="KW-0503">Monooxygenase</keyword>
<reference evidence="2 3" key="1">
    <citation type="submission" date="2022-03" db="EMBL/GenBank/DDBJ databases">
        <title>Complete genome of Streptomyces rimosus ssp. rimosus R7 (=ATCC 10970).</title>
        <authorList>
            <person name="Beganovic S."/>
            <person name="Ruckert C."/>
            <person name="Busche T."/>
            <person name="Kalinowski J."/>
            <person name="Wittmann C."/>
        </authorList>
    </citation>
    <scope>NUCLEOTIDE SEQUENCE [LARGE SCALE GENOMIC DNA]</scope>
    <source>
        <strain evidence="2 3">R7</strain>
    </source>
</reference>
<dbReference type="RefSeq" id="WP_003984559.1">
    <property type="nucleotide sequence ID" value="NZ_CP043497.1"/>
</dbReference>
<keyword evidence="2" id="KW-0560">Oxidoreductase</keyword>
<organism evidence="2 3">
    <name type="scientific">Streptomyces rimosus subsp. rimosus</name>
    <dbReference type="NCBI Taxonomy" id="132474"/>
    <lineage>
        <taxon>Bacteria</taxon>
        <taxon>Bacillati</taxon>
        <taxon>Actinomycetota</taxon>
        <taxon>Actinomycetes</taxon>
        <taxon>Kitasatosporales</taxon>
        <taxon>Streptomycetaceae</taxon>
        <taxon>Streptomyces</taxon>
    </lineage>
</organism>
<evidence type="ECO:0000259" key="1">
    <source>
        <dbReference type="Pfam" id="PF03992"/>
    </source>
</evidence>
<dbReference type="SUPFAM" id="SSF54909">
    <property type="entry name" value="Dimeric alpha+beta barrel"/>
    <property type="match status" value="2"/>
</dbReference>
<keyword evidence="3" id="KW-1185">Reference proteome</keyword>
<accession>A0ABY3YZC3</accession>
<gene>
    <name evidence="2" type="ORF">SRIMR7_12990</name>
</gene>
<dbReference type="Gene3D" id="3.30.70.100">
    <property type="match status" value="2"/>
</dbReference>
<dbReference type="InterPro" id="IPR011008">
    <property type="entry name" value="Dimeric_a/b-barrel"/>
</dbReference>
<dbReference type="Pfam" id="PF03992">
    <property type="entry name" value="ABM"/>
    <property type="match status" value="1"/>
</dbReference>
<dbReference type="Proteomes" id="UP000829494">
    <property type="component" value="Chromosome"/>
</dbReference>
<sequence>MTSPSAYPDVRRPDAGTVLVSPWIVPSPDLQRRAADAVLDAWEGQPRPDAMLSLSTFLSDDGSHVLNYAQWTDDDAHREWVRHRRPATVSRIDESIPGIRRPGVTRYTRYRSYAPEGTAGRPPGLLVTPTFATTGPAVQHALADLVIDALERERVPGLLGAHLHLSKDGGRVLNFAEWANTAAWREFAGGGAAARLRAALSAVEGVTADTAAPTMPGHAGVTHYRLHRSLVNVPAP</sequence>
<dbReference type="GeneID" id="66857841"/>
<proteinExistence type="predicted"/>
<dbReference type="EMBL" id="CP094298">
    <property type="protein sequence ID" value="UNZ03064.1"/>
    <property type="molecule type" value="Genomic_DNA"/>
</dbReference>
<feature type="domain" description="ABM" evidence="1">
    <location>
        <begin position="139"/>
        <end position="191"/>
    </location>
</feature>
<dbReference type="InterPro" id="IPR007138">
    <property type="entry name" value="ABM_dom"/>
</dbReference>